<name>A0A4U8YU41_METTU</name>
<dbReference type="Pfam" id="PF02565">
    <property type="entry name" value="RecO_C"/>
    <property type="match status" value="1"/>
</dbReference>
<dbReference type="InterPro" id="IPR012340">
    <property type="entry name" value="NA-bd_OB-fold"/>
</dbReference>
<dbReference type="SUPFAM" id="SSF57863">
    <property type="entry name" value="ArfGap/RecO-like zinc finger"/>
    <property type="match status" value="1"/>
</dbReference>
<keyword evidence="3 7" id="KW-0227">DNA damage</keyword>
<dbReference type="Pfam" id="PF11967">
    <property type="entry name" value="RecO_N"/>
    <property type="match status" value="1"/>
</dbReference>
<reference evidence="9 10" key="1">
    <citation type="submission" date="2019-03" db="EMBL/GenBank/DDBJ databases">
        <authorList>
            <person name="Kox A.R. M."/>
        </authorList>
    </citation>
    <scope>NUCLEOTIDE SEQUENCE [LARGE SCALE GENOMIC DNA]</scope>
    <source>
        <strain evidence="9">MTUNDRAET4 annotated genome</strain>
    </source>
</reference>
<evidence type="ECO:0000259" key="8">
    <source>
        <dbReference type="Pfam" id="PF11967"/>
    </source>
</evidence>
<dbReference type="RefSeq" id="WP_134486317.1">
    <property type="nucleotide sequence ID" value="NZ_CP139089.1"/>
</dbReference>
<dbReference type="GO" id="GO:0006310">
    <property type="term" value="P:DNA recombination"/>
    <property type="evidence" value="ECO:0007669"/>
    <property type="project" value="UniProtKB-UniRule"/>
</dbReference>
<evidence type="ECO:0000256" key="7">
    <source>
        <dbReference type="HAMAP-Rule" id="MF_00201"/>
    </source>
</evidence>
<evidence type="ECO:0000313" key="9">
    <source>
        <dbReference type="EMBL" id="VFU07279.1"/>
    </source>
</evidence>
<dbReference type="AlphaFoldDB" id="A0A4U8YU41"/>
<sequence>MEWRDESLIIGLKKYGETSVIVEAMTRAHGRHLGLVKGGRSRKMQAFLQPGNSADLVWRARLDEHLGFFAVEPTRLRTARLMASAEALHAIGLIGALLRLLAERDPHPDLYDAATFIADHIDDEELPALIVRLEVDILTETGFGLDLSRCAATGDTRDLVYVSPKSGRAVSSGAGEPYRGRLLPLPPFLRQGGDPYEANGPSPGDIRDGFRLTEFFLIRDVFGPRGLGLPEARSAYLAELAKRADWAQ</sequence>
<organism evidence="9 10">
    <name type="scientific">Methylocella tundrae</name>
    <dbReference type="NCBI Taxonomy" id="227605"/>
    <lineage>
        <taxon>Bacteria</taxon>
        <taxon>Pseudomonadati</taxon>
        <taxon>Pseudomonadota</taxon>
        <taxon>Alphaproteobacteria</taxon>
        <taxon>Hyphomicrobiales</taxon>
        <taxon>Beijerinckiaceae</taxon>
        <taxon>Methylocella</taxon>
    </lineage>
</organism>
<dbReference type="HAMAP" id="MF_00201">
    <property type="entry name" value="RecO"/>
    <property type="match status" value="1"/>
</dbReference>
<evidence type="ECO:0000256" key="3">
    <source>
        <dbReference type="ARBA" id="ARBA00022763"/>
    </source>
</evidence>
<accession>A0A4U8YU41</accession>
<dbReference type="InterPro" id="IPR022572">
    <property type="entry name" value="DNA_rep/recomb_RecO_N"/>
</dbReference>
<evidence type="ECO:0000256" key="1">
    <source>
        <dbReference type="ARBA" id="ARBA00007452"/>
    </source>
</evidence>
<dbReference type="GO" id="GO:0006302">
    <property type="term" value="P:double-strand break repair"/>
    <property type="evidence" value="ECO:0007669"/>
    <property type="project" value="TreeGrafter"/>
</dbReference>
<protein>
    <recommendedName>
        <fullName evidence="2 7">DNA repair protein RecO</fullName>
    </recommendedName>
    <alternativeName>
        <fullName evidence="6 7">Recombination protein O</fullName>
    </alternativeName>
</protein>
<keyword evidence="4 7" id="KW-0233">DNA recombination</keyword>
<evidence type="ECO:0000313" key="10">
    <source>
        <dbReference type="Proteomes" id="UP000294360"/>
    </source>
</evidence>
<dbReference type="Gene3D" id="2.40.50.140">
    <property type="entry name" value="Nucleic acid-binding proteins"/>
    <property type="match status" value="1"/>
</dbReference>
<dbReference type="Proteomes" id="UP000294360">
    <property type="component" value="Chromosome"/>
</dbReference>
<dbReference type="InterPro" id="IPR042242">
    <property type="entry name" value="RecO_C"/>
</dbReference>
<proteinExistence type="inferred from homology"/>
<dbReference type="GO" id="GO:0043590">
    <property type="term" value="C:bacterial nucleoid"/>
    <property type="evidence" value="ECO:0007669"/>
    <property type="project" value="TreeGrafter"/>
</dbReference>
<comment type="function">
    <text evidence="7">Involved in DNA repair and RecF pathway recombination.</text>
</comment>
<evidence type="ECO:0000256" key="2">
    <source>
        <dbReference type="ARBA" id="ARBA00021310"/>
    </source>
</evidence>
<gene>
    <name evidence="7 9" type="primary">recO</name>
    <name evidence="9" type="ORF">MTUNDRAET4_0386</name>
</gene>
<dbReference type="OrthoDB" id="9804792at2"/>
<comment type="similarity">
    <text evidence="1 7">Belongs to the RecO family.</text>
</comment>
<dbReference type="Gene3D" id="1.20.1440.120">
    <property type="entry name" value="Recombination protein O, C-terminal domain"/>
    <property type="match status" value="1"/>
</dbReference>
<evidence type="ECO:0000256" key="4">
    <source>
        <dbReference type="ARBA" id="ARBA00023172"/>
    </source>
</evidence>
<evidence type="ECO:0000256" key="6">
    <source>
        <dbReference type="ARBA" id="ARBA00033409"/>
    </source>
</evidence>
<dbReference type="SUPFAM" id="SSF50249">
    <property type="entry name" value="Nucleic acid-binding proteins"/>
    <property type="match status" value="1"/>
</dbReference>
<feature type="domain" description="DNA replication/recombination mediator RecO N-terminal" evidence="8">
    <location>
        <begin position="1"/>
        <end position="70"/>
    </location>
</feature>
<dbReference type="NCBIfam" id="TIGR00613">
    <property type="entry name" value="reco"/>
    <property type="match status" value="1"/>
</dbReference>
<evidence type="ECO:0000256" key="5">
    <source>
        <dbReference type="ARBA" id="ARBA00023204"/>
    </source>
</evidence>
<dbReference type="EMBL" id="LR536450">
    <property type="protein sequence ID" value="VFU07279.1"/>
    <property type="molecule type" value="Genomic_DNA"/>
</dbReference>
<dbReference type="KEGG" id="mtun:MTUNDRAET4_0386"/>
<dbReference type="PANTHER" id="PTHR33991:SF1">
    <property type="entry name" value="DNA REPAIR PROTEIN RECO"/>
    <property type="match status" value="1"/>
</dbReference>
<dbReference type="InterPro" id="IPR003717">
    <property type="entry name" value="RecO"/>
</dbReference>
<keyword evidence="5 7" id="KW-0234">DNA repair</keyword>
<dbReference type="PANTHER" id="PTHR33991">
    <property type="entry name" value="DNA REPAIR PROTEIN RECO"/>
    <property type="match status" value="1"/>
</dbReference>
<dbReference type="InterPro" id="IPR037278">
    <property type="entry name" value="ARFGAP/RecO"/>
</dbReference>